<dbReference type="InterPro" id="IPR036388">
    <property type="entry name" value="WH-like_DNA-bd_sf"/>
</dbReference>
<dbReference type="GO" id="GO:0004519">
    <property type="term" value="F:endonuclease activity"/>
    <property type="evidence" value="ECO:0007669"/>
    <property type="project" value="UniProtKB-KW"/>
</dbReference>
<keyword evidence="3" id="KW-0255">Endonuclease</keyword>
<dbReference type="AlphaFoldDB" id="A0ABD6API9"/>
<gene>
    <name evidence="3" type="ORF">ACFSBT_00535</name>
</gene>
<dbReference type="RefSeq" id="WP_250871746.1">
    <property type="nucleotide sequence ID" value="NZ_JALXFV010000001.1"/>
</dbReference>
<dbReference type="InterPro" id="IPR041368">
    <property type="entry name" value="DRP_C"/>
</dbReference>
<protein>
    <submittedName>
        <fullName evidence="3">HNH endonuclease</fullName>
    </submittedName>
</protein>
<comment type="caution">
    <text evidence="3">The sequence shown here is derived from an EMBL/GenBank/DDBJ whole genome shotgun (WGS) entry which is preliminary data.</text>
</comment>
<evidence type="ECO:0000313" key="3">
    <source>
        <dbReference type="EMBL" id="MFD1511761.1"/>
    </source>
</evidence>
<dbReference type="EMBL" id="JBHUDC010000001">
    <property type="protein sequence ID" value="MFD1511761.1"/>
    <property type="molecule type" value="Genomic_DNA"/>
</dbReference>
<keyword evidence="4" id="KW-1185">Reference proteome</keyword>
<name>A0ABD6API9_9EURY</name>
<proteinExistence type="predicted"/>
<keyword evidence="3" id="KW-0378">Hydrolase</keyword>
<dbReference type="Gene3D" id="1.10.10.10">
    <property type="entry name" value="Winged helix-like DNA-binding domain superfamily/Winged helix DNA-binding domain"/>
    <property type="match status" value="1"/>
</dbReference>
<sequence length="228" mass="25999">MSRWRAVVRRELARFRAETGYDVVGRQEFLDQSLSVFRDEFPHNDHPGQKVSQVLQQLRDRNEVTFLDPGTYRLHDLHLDSADEVTTAHEDEPRYTASEYETTVGARSMPAAFRGAILRRYDATCPVSGVDHPRLLDVAHVVPWSADVDRRTDPGNVLALSKTHHAAFDAGQFTLDTDDRLHVSPEFETSSEHLRRTLLDRDGDRLDLPTGALGPDCVERHNESLSWW</sequence>
<reference evidence="3 4" key="1">
    <citation type="journal article" date="2019" name="Int. J. Syst. Evol. Microbiol.">
        <title>The Global Catalogue of Microorganisms (GCM) 10K type strain sequencing project: providing services to taxonomists for standard genome sequencing and annotation.</title>
        <authorList>
            <consortium name="The Broad Institute Genomics Platform"/>
            <consortium name="The Broad Institute Genome Sequencing Center for Infectious Disease"/>
            <person name="Wu L."/>
            <person name="Ma J."/>
        </authorList>
    </citation>
    <scope>NUCLEOTIDE SEQUENCE [LARGE SCALE GENOMIC DNA]</scope>
    <source>
        <strain evidence="3 4">CGMCC 1.12563</strain>
    </source>
</reference>
<organism evidence="3 4">
    <name type="scientific">Halomarina rubra</name>
    <dbReference type="NCBI Taxonomy" id="2071873"/>
    <lineage>
        <taxon>Archaea</taxon>
        <taxon>Methanobacteriati</taxon>
        <taxon>Methanobacteriota</taxon>
        <taxon>Stenosarchaea group</taxon>
        <taxon>Halobacteria</taxon>
        <taxon>Halobacteriales</taxon>
        <taxon>Natronomonadaceae</taxon>
        <taxon>Halomarina</taxon>
    </lineage>
</organism>
<evidence type="ECO:0000259" key="1">
    <source>
        <dbReference type="Pfam" id="PF13391"/>
    </source>
</evidence>
<evidence type="ECO:0000313" key="4">
    <source>
        <dbReference type="Proteomes" id="UP001597187"/>
    </source>
</evidence>
<keyword evidence="3" id="KW-0540">Nuclease</keyword>
<dbReference type="Pfam" id="PF13391">
    <property type="entry name" value="HNH_2"/>
    <property type="match status" value="1"/>
</dbReference>
<dbReference type="Pfam" id="PF17726">
    <property type="entry name" value="DpnI_C"/>
    <property type="match status" value="1"/>
</dbReference>
<dbReference type="InterPro" id="IPR003615">
    <property type="entry name" value="HNH_nuc"/>
</dbReference>
<dbReference type="Proteomes" id="UP001597187">
    <property type="component" value="Unassembled WGS sequence"/>
</dbReference>
<feature type="domain" description="Dam-replacing protein HTH" evidence="2">
    <location>
        <begin position="36"/>
        <end position="73"/>
    </location>
</feature>
<evidence type="ECO:0000259" key="2">
    <source>
        <dbReference type="Pfam" id="PF17726"/>
    </source>
</evidence>
<accession>A0ABD6API9</accession>
<feature type="domain" description="HNH nuclease" evidence="1">
    <location>
        <begin position="125"/>
        <end position="176"/>
    </location>
</feature>